<feature type="region of interest" description="Disordered" evidence="1">
    <location>
        <begin position="465"/>
        <end position="485"/>
    </location>
</feature>
<evidence type="ECO:0000256" key="1">
    <source>
        <dbReference type="SAM" id="MobiDB-lite"/>
    </source>
</evidence>
<dbReference type="Proteomes" id="UP000215289">
    <property type="component" value="Unassembled WGS sequence"/>
</dbReference>
<name>A0A397IF42_9EURO</name>
<evidence type="ECO:0000313" key="3">
    <source>
        <dbReference type="Proteomes" id="UP000215289"/>
    </source>
</evidence>
<evidence type="ECO:0008006" key="4">
    <source>
        <dbReference type="Google" id="ProtNLM"/>
    </source>
</evidence>
<keyword evidence="3" id="KW-1185">Reference proteome</keyword>
<proteinExistence type="predicted"/>
<dbReference type="InterPro" id="IPR053137">
    <property type="entry name" value="NLR-like"/>
</dbReference>
<dbReference type="InterPro" id="IPR019734">
    <property type="entry name" value="TPR_rpt"/>
</dbReference>
<dbReference type="SUPFAM" id="SSF48452">
    <property type="entry name" value="TPR-like"/>
    <property type="match status" value="3"/>
</dbReference>
<sequence length="923" mass="103716">MDQDKSITIYDAANVCVRAFEDLLSLLQEKDNDSFRMVDELRGRFNLWAAYVGAFAAPKASLDARLNLYPDVKHMVLELLDMVSRNIGTTMEANNHSQFIHDSQITEERRPTSRGVRGLDAVEAAIERLLIMAVRIRHGARRTHQARHSTEEETAVSLCCLLVQHRYRHARRSLCNQLGASIYTRGISLQYLQKHNEKLAYNRYDHGGHQEKNGENGLGSSPGGPEVSGNTEAADGKPHPRSAPETFPSALSPSAVLRLMDPRGKPSGSLVSKGSTVRDPQGDHCQYPPKPRQQNMQKYIPCTLCSDPLEASTMTKAAWSAHVDRDLEPYVCISEECREPLRYFVSKQDWMDHMQSRHTITWAQKVHTEMWYCDVSHSVPVEFDDVTKLLTHLQSEHGNQLTKSKLQGHEVKAVVEEKPHKLLSDHIARHLKSLAFLSLSYVEDVFEDPHSSEISEDVYSFSTSLETTGDKRDGEYSHGPVPRRAIPFLGDIPETQIAPDGTRRVGEQVLSGAPSPLPDPEDWAFVPVRSFPTNLDILCRGLNGMPGEPMSRDSFNHNLDPASAFRSQAPWNEAIKIILQEMELQNKVLGAEHPDTLMTMAYLAYAYWNQGLFKDAESLQLQELQLCSKVLGSRHTSTLTSINNLACILWSEGRWQEAEAQFQRVTNLREEVLGPEHSSTLTSMSNLASTYRSLGRWTEADDLDQRVVGLWKRILGPANASTLTSMSNVAFALWNKGEFKKAEEMEKAIVGTQTGLLGSKHPDTLISLNNLACTYQSQKRWAEAETLAMEVIGTSRELLGSEHPFTLTSLGNLASTYRNQGRLEEAERLEMRVLAAQETALGSEHPDTLLTKWNLAHTLKQQERYTEALAMLDRCVESQTRQLGPHHPHTVAATAHLKKWHASFKSIAIHTLDTTRKRKHRKA</sequence>
<dbReference type="PANTHER" id="PTHR46082:SF11">
    <property type="entry name" value="AAA+ ATPASE DOMAIN-CONTAINING PROTEIN-RELATED"/>
    <property type="match status" value="1"/>
</dbReference>
<comment type="caution">
    <text evidence="2">The sequence shown here is derived from an EMBL/GenBank/DDBJ whole genome shotgun (WGS) entry which is preliminary data.</text>
</comment>
<dbReference type="Gene3D" id="1.25.40.10">
    <property type="entry name" value="Tetratricopeptide repeat domain"/>
    <property type="match status" value="2"/>
</dbReference>
<dbReference type="SMART" id="SM00028">
    <property type="entry name" value="TPR"/>
    <property type="match status" value="4"/>
</dbReference>
<dbReference type="PRINTS" id="PR00381">
    <property type="entry name" value="KINESINLIGHT"/>
</dbReference>
<gene>
    <name evidence="2" type="ORF">CFD26_104189</name>
</gene>
<dbReference type="EMBL" id="NIDN02000058">
    <property type="protein sequence ID" value="RLL98198.1"/>
    <property type="molecule type" value="Genomic_DNA"/>
</dbReference>
<reference evidence="2 3" key="1">
    <citation type="submission" date="2018-08" db="EMBL/GenBank/DDBJ databases">
        <title>Draft genome sequences of two Aspergillus turcosus clinical strains isolated from bronchoalveolar lavage fluid: one azole-susceptible and the other azole-resistant.</title>
        <authorList>
            <person name="Parent-Michaud M."/>
            <person name="Dufresne P.J."/>
            <person name="Fournier E."/>
            <person name="Martineau C."/>
            <person name="Moreira S."/>
            <person name="Perkins V."/>
            <person name="De Repentigny L."/>
            <person name="Dufresne S.F."/>
        </authorList>
    </citation>
    <scope>NUCLEOTIDE SEQUENCE [LARGE SCALE GENOMIC DNA]</scope>
    <source>
        <strain evidence="2">HMR AF 1038</strain>
    </source>
</reference>
<dbReference type="InterPro" id="IPR011990">
    <property type="entry name" value="TPR-like_helical_dom_sf"/>
</dbReference>
<protein>
    <recommendedName>
        <fullName evidence="4">C2H2-type domain-containing protein</fullName>
    </recommendedName>
</protein>
<dbReference type="OrthoDB" id="1658288at2759"/>
<dbReference type="AlphaFoldDB" id="A0A397IF42"/>
<dbReference type="STRING" id="1245748.A0A397IF42"/>
<evidence type="ECO:0000313" key="2">
    <source>
        <dbReference type="EMBL" id="RLL98198.1"/>
    </source>
</evidence>
<feature type="compositionally biased region" description="Basic and acidic residues" evidence="1">
    <location>
        <begin position="205"/>
        <end position="214"/>
    </location>
</feature>
<dbReference type="PANTHER" id="PTHR46082">
    <property type="entry name" value="ATP/GTP-BINDING PROTEIN-RELATED"/>
    <property type="match status" value="1"/>
</dbReference>
<accession>A0A397IF42</accession>
<feature type="region of interest" description="Disordered" evidence="1">
    <location>
        <begin position="205"/>
        <end position="292"/>
    </location>
</feature>
<organism evidence="2 3">
    <name type="scientific">Aspergillus turcosus</name>
    <dbReference type="NCBI Taxonomy" id="1245748"/>
    <lineage>
        <taxon>Eukaryota</taxon>
        <taxon>Fungi</taxon>
        <taxon>Dikarya</taxon>
        <taxon>Ascomycota</taxon>
        <taxon>Pezizomycotina</taxon>
        <taxon>Eurotiomycetes</taxon>
        <taxon>Eurotiomycetidae</taxon>
        <taxon>Eurotiales</taxon>
        <taxon>Aspergillaceae</taxon>
        <taxon>Aspergillus</taxon>
        <taxon>Aspergillus subgen. Fumigati</taxon>
    </lineage>
</organism>
<dbReference type="Pfam" id="PF13424">
    <property type="entry name" value="TPR_12"/>
    <property type="match status" value="4"/>
</dbReference>